<feature type="domain" description="BRO1" evidence="8">
    <location>
        <begin position="6"/>
        <end position="408"/>
    </location>
</feature>
<name>A0A9P4TVL1_9PEZI</name>
<dbReference type="Gene3D" id="1.20.140.50">
    <property type="entry name" value="alix/aip1 like domains"/>
    <property type="match status" value="1"/>
</dbReference>
<evidence type="ECO:0000256" key="4">
    <source>
        <dbReference type="ARBA" id="ARBA00022753"/>
    </source>
</evidence>
<dbReference type="PROSITE" id="PS51180">
    <property type="entry name" value="BRO1"/>
    <property type="match status" value="1"/>
</dbReference>
<evidence type="ECO:0000256" key="5">
    <source>
        <dbReference type="ARBA" id="ARBA00041284"/>
    </source>
</evidence>
<dbReference type="GO" id="GO:0005768">
    <property type="term" value="C:endosome"/>
    <property type="evidence" value="ECO:0007669"/>
    <property type="project" value="UniProtKB-SubCell"/>
</dbReference>
<dbReference type="CDD" id="cd09242">
    <property type="entry name" value="BRO1_ScBro1_like"/>
    <property type="match status" value="1"/>
</dbReference>
<dbReference type="AlphaFoldDB" id="A0A9P4TVL1"/>
<dbReference type="PANTHER" id="PTHR23030">
    <property type="entry name" value="PCD6 INTERACTING PROTEIN-RELATED"/>
    <property type="match status" value="1"/>
</dbReference>
<comment type="subcellular location">
    <subcellularLocation>
        <location evidence="2">Cytoplasm</location>
    </subcellularLocation>
    <subcellularLocation>
        <location evidence="1">Endosome</location>
    </subcellularLocation>
</comment>
<feature type="region of interest" description="Disordered" evidence="7">
    <location>
        <begin position="837"/>
        <end position="1024"/>
    </location>
</feature>
<dbReference type="InterPro" id="IPR004328">
    <property type="entry name" value="BRO1_dom"/>
</dbReference>
<evidence type="ECO:0000256" key="2">
    <source>
        <dbReference type="ARBA" id="ARBA00004496"/>
    </source>
</evidence>
<dbReference type="Gene3D" id="1.20.120.560">
    <property type="entry name" value="alix/aip1 in complex with the ypdl late domain"/>
    <property type="match status" value="1"/>
</dbReference>
<evidence type="ECO:0000256" key="3">
    <source>
        <dbReference type="ARBA" id="ARBA00022490"/>
    </source>
</evidence>
<dbReference type="CDD" id="cd09237">
    <property type="entry name" value="V_ScBro1_like"/>
    <property type="match status" value="1"/>
</dbReference>
<comment type="caution">
    <text evidence="9">The sequence shown here is derived from an EMBL/GenBank/DDBJ whole genome shotgun (WGS) entry which is preliminary data.</text>
</comment>
<dbReference type="Pfam" id="PF03097">
    <property type="entry name" value="BRO1"/>
    <property type="match status" value="1"/>
</dbReference>
<dbReference type="EMBL" id="MU007074">
    <property type="protein sequence ID" value="KAF2424450.1"/>
    <property type="molecule type" value="Genomic_DNA"/>
</dbReference>
<dbReference type="Proteomes" id="UP000800235">
    <property type="component" value="Unassembled WGS sequence"/>
</dbReference>
<protein>
    <recommendedName>
        <fullName evidence="5">BRO domain-containing protein 1</fullName>
    </recommendedName>
</protein>
<dbReference type="OrthoDB" id="2141925at2759"/>
<feature type="compositionally biased region" description="Low complexity" evidence="7">
    <location>
        <begin position="925"/>
        <end position="952"/>
    </location>
</feature>
<gene>
    <name evidence="9" type="ORF">EJ08DRAFT_672243</name>
</gene>
<evidence type="ECO:0000313" key="10">
    <source>
        <dbReference type="Proteomes" id="UP000800235"/>
    </source>
</evidence>
<keyword evidence="10" id="KW-1185">Reference proteome</keyword>
<feature type="coiled-coil region" evidence="6">
    <location>
        <begin position="587"/>
        <end position="618"/>
    </location>
</feature>
<organism evidence="9 10">
    <name type="scientific">Tothia fuscella</name>
    <dbReference type="NCBI Taxonomy" id="1048955"/>
    <lineage>
        <taxon>Eukaryota</taxon>
        <taxon>Fungi</taxon>
        <taxon>Dikarya</taxon>
        <taxon>Ascomycota</taxon>
        <taxon>Pezizomycotina</taxon>
        <taxon>Dothideomycetes</taxon>
        <taxon>Pleosporomycetidae</taxon>
        <taxon>Venturiales</taxon>
        <taxon>Cylindrosympodiaceae</taxon>
        <taxon>Tothia</taxon>
    </lineage>
</organism>
<dbReference type="InterPro" id="IPR025304">
    <property type="entry name" value="ALIX_V_dom"/>
</dbReference>
<reference evidence="9" key="1">
    <citation type="journal article" date="2020" name="Stud. Mycol.">
        <title>101 Dothideomycetes genomes: a test case for predicting lifestyles and emergence of pathogens.</title>
        <authorList>
            <person name="Haridas S."/>
            <person name="Albert R."/>
            <person name="Binder M."/>
            <person name="Bloem J."/>
            <person name="Labutti K."/>
            <person name="Salamov A."/>
            <person name="Andreopoulos B."/>
            <person name="Baker S."/>
            <person name="Barry K."/>
            <person name="Bills G."/>
            <person name="Bluhm B."/>
            <person name="Cannon C."/>
            <person name="Castanera R."/>
            <person name="Culley D."/>
            <person name="Daum C."/>
            <person name="Ezra D."/>
            <person name="Gonzalez J."/>
            <person name="Henrissat B."/>
            <person name="Kuo A."/>
            <person name="Liang C."/>
            <person name="Lipzen A."/>
            <person name="Lutzoni F."/>
            <person name="Magnuson J."/>
            <person name="Mondo S."/>
            <person name="Nolan M."/>
            <person name="Ohm R."/>
            <person name="Pangilinan J."/>
            <person name="Park H.-J."/>
            <person name="Ramirez L."/>
            <person name="Alfaro M."/>
            <person name="Sun H."/>
            <person name="Tritt A."/>
            <person name="Yoshinaga Y."/>
            <person name="Zwiers L.-H."/>
            <person name="Turgeon B."/>
            <person name="Goodwin S."/>
            <person name="Spatafora J."/>
            <person name="Crous P."/>
            <person name="Grigoriev I."/>
        </authorList>
    </citation>
    <scope>NUCLEOTIDE SEQUENCE</scope>
    <source>
        <strain evidence="9">CBS 130266</strain>
    </source>
</reference>
<accession>A0A9P4TVL1</accession>
<keyword evidence="3" id="KW-0963">Cytoplasm</keyword>
<evidence type="ECO:0000256" key="7">
    <source>
        <dbReference type="SAM" id="MobiDB-lite"/>
    </source>
</evidence>
<dbReference type="PANTHER" id="PTHR23030:SF30">
    <property type="entry name" value="TYROSINE-PROTEIN PHOSPHATASE NON-RECEPTOR TYPE 23"/>
    <property type="match status" value="1"/>
</dbReference>
<evidence type="ECO:0000313" key="9">
    <source>
        <dbReference type="EMBL" id="KAF2424450.1"/>
    </source>
</evidence>
<dbReference type="Gene3D" id="1.25.40.280">
    <property type="entry name" value="alix/aip1 like domains"/>
    <property type="match status" value="1"/>
</dbReference>
<dbReference type="GO" id="GO:0043328">
    <property type="term" value="P:protein transport to vacuole involved in ubiquitin-dependent protein catabolic process via the multivesicular body sorting pathway"/>
    <property type="evidence" value="ECO:0007669"/>
    <property type="project" value="TreeGrafter"/>
</dbReference>
<proteinExistence type="predicted"/>
<dbReference type="InterPro" id="IPR038499">
    <property type="entry name" value="BRO1_sf"/>
</dbReference>
<dbReference type="SMART" id="SM01041">
    <property type="entry name" value="BRO1"/>
    <property type="match status" value="1"/>
</dbReference>
<dbReference type="Pfam" id="PF13949">
    <property type="entry name" value="ALIX_LYPXL_bnd"/>
    <property type="match status" value="1"/>
</dbReference>
<sequence>MTTLSPMLSSPLKQTNEIDWVAPLKAYIRDTYGDEPERYSEECGMLNRLRQDMRGAGKDSASGRDLLYRYYGQLELLDLRFPVDENHIKISFTWFDAFTHKPTSQYSLAYEKASIIFNISAVLSCHANHQNRHEDSGLKTAYHSFQASAGMFTYINENFLHAPSADLSRETVQTLIRVMLAQAQEVFLEKQVADQKKVGLLAKLASQGAYLYAQALEGVQDNVTKAIFERVWLLVAQIKSSHMSALAQFYQALADNDANAHGVAICRLQVAEALAREANRVSNSFPASVPANSNLTSETGVILGDITRKLLATIQEKAVEFSKDNDFIYHQPVPGEAALAAIPKLPAAKAIPVSELYQGQDIQRIIGPDIFQRIVPMAVTESASMYDEEKAKLVRAETERVEIGNDEMAASLDYLKLPGSLDILKGAKDWDTSVDSEFRTWCAELAGHQGFSTAFEQLNTDKQDVNELLEKSLQSLDMEESVCEKMRSKYGDEWTQQPSSRLTATLRSDIRNYRQAIEEASTSDAQLYSAFRQHESDFDEMRSAGETDEADILYQRALVKAGAAKGKGKSPTEENLLDDDFDSGPSVADQISTIEELMKKLRLIKKEREQVLKDLKEKVHNDDISNVLILNKKSISNQDNQIFKTELEKFRPHQNRILQANHKQTSLLKELTRAYDILLQDKRVRAEHSKFEAFSRQRNTALQKYRRVYQAFNDLVTGLMRAQGFYSEMKETVESLHKNVETFVNNRRSEGGQLLGSIEAAKQNNQNGGLVDWERERLKELMGRMSVNPSSAGSGSTNSPSKSQGHNSASSGSSRPAFGTPVSPPIISQYATASADSPAHYGQSSAASSLPTGYLPRNPAGTVQSPPPQPRLHQDFTYNPTSWGPVSPPVQGGMQQQQQGIPQQSGQHYFNAPPHHQHTQSTGNQSQYSNPSTQSYQPQQQQYQSGAPQHQSTGSQQLPPGWQPPPPPPGPPPSQDYNFGLAGGDPRYPSGPGGYAAAPRQPPQQQQHGQTRPQDPWDRLSGWK</sequence>
<feature type="region of interest" description="Disordered" evidence="7">
    <location>
        <begin position="786"/>
        <end position="825"/>
    </location>
</feature>
<evidence type="ECO:0000256" key="6">
    <source>
        <dbReference type="SAM" id="Coils"/>
    </source>
</evidence>
<feature type="compositionally biased region" description="Low complexity" evidence="7">
    <location>
        <begin position="889"/>
        <end position="907"/>
    </location>
</feature>
<feature type="compositionally biased region" description="Low complexity" evidence="7">
    <location>
        <begin position="790"/>
        <end position="814"/>
    </location>
</feature>
<keyword evidence="4" id="KW-0967">Endosome</keyword>
<keyword evidence="6" id="KW-0175">Coiled coil</keyword>
<evidence type="ECO:0000256" key="1">
    <source>
        <dbReference type="ARBA" id="ARBA00004177"/>
    </source>
</evidence>
<evidence type="ECO:0000259" key="8">
    <source>
        <dbReference type="PROSITE" id="PS51180"/>
    </source>
</evidence>
<feature type="compositionally biased region" description="Polar residues" evidence="7">
    <location>
        <begin position="842"/>
        <end position="851"/>
    </location>
</feature>
<feature type="compositionally biased region" description="Pro residues" evidence="7">
    <location>
        <begin position="961"/>
        <end position="974"/>
    </location>
</feature>
<feature type="compositionally biased region" description="Low complexity" evidence="7">
    <location>
        <begin position="995"/>
        <end position="1014"/>
    </location>
</feature>